<evidence type="ECO:0000256" key="1">
    <source>
        <dbReference type="ARBA" id="ARBA00004651"/>
    </source>
</evidence>
<evidence type="ECO:0000256" key="2">
    <source>
        <dbReference type="ARBA" id="ARBA00022475"/>
    </source>
</evidence>
<feature type="transmembrane region" description="Helical" evidence="6">
    <location>
        <begin position="526"/>
        <end position="550"/>
    </location>
</feature>
<evidence type="ECO:0000313" key="8">
    <source>
        <dbReference type="EMBL" id="SKC41120.1"/>
    </source>
</evidence>
<sequence length="655" mass="73736">MNLTTLAISNIKRNFKKYIMYFFSLSFSVFTAYTFFALMQNQYVLMAFTYDDRYKALLKSFGIIIMVFVMFFLISSNKSFIRARKKEISTYSLFGMTNGKIGRLLFIETMIVGMVALIIGIVAGIFFSKLIAMILLDISLASFTGNIEFTIAPKAIYITTIIFMSIFAVMGLSGLIVINRFELVDLFKANKISEGKSKGSVTILIISLLLIGVGYYKASIPNPMKVASSAITILILVISGTYLFFWGGFPKVLSLIKSKKSYYYKGVNLISTSAFSHRMKSISAVMATIAVLSAVATTAIATGYTLYYNIENNVYEQLGYDMYFYGGQEDVLDDVRSAFKIHGNEIIDEFTAQRYTTSPDIEVSQVKNSPFAIGKDDYFRVYPESLYNELMSMTRLDYKPISIKSGEAVYFYPFLSNQIADAMAGQDLIFTDRSLTVIGAIRSDVLFFGAIHTIAISDNDFNELLKKGDIRDTNDGGQPYDKVTVFNYEKALSSPELNSELTEILSGKTGKFRTAYSLYDESLQSFGLVCFIGFFMGAVFILMTASLLYFKQIMAAEEERHQYKILRKIGMNQVIEKAVIARRLIPVFLIPLLVGIVHSIFAMKSADTMVFSNMIGSENSFITVLLSSFVMYGIYAVVYSIFYFITMRQYSRIVK</sequence>
<dbReference type="PANTHER" id="PTHR46795">
    <property type="entry name" value="ABC TRANSPORTER PERMEASE-RELATED-RELATED"/>
    <property type="match status" value="1"/>
</dbReference>
<dbReference type="Proteomes" id="UP000190285">
    <property type="component" value="Unassembled WGS sequence"/>
</dbReference>
<evidence type="ECO:0000256" key="3">
    <source>
        <dbReference type="ARBA" id="ARBA00022692"/>
    </source>
</evidence>
<evidence type="ECO:0000313" key="9">
    <source>
        <dbReference type="Proteomes" id="UP000190285"/>
    </source>
</evidence>
<dbReference type="EMBL" id="FUZT01000001">
    <property type="protein sequence ID" value="SKC41120.1"/>
    <property type="molecule type" value="Genomic_DNA"/>
</dbReference>
<protein>
    <submittedName>
        <fullName evidence="8">Putative ABC transport system permease protein</fullName>
    </submittedName>
</protein>
<gene>
    <name evidence="8" type="ORF">SAMN02194393_00616</name>
</gene>
<dbReference type="InterPro" id="IPR003838">
    <property type="entry name" value="ABC3_permease_C"/>
</dbReference>
<feature type="transmembrane region" description="Helical" evidence="6">
    <location>
        <begin position="199"/>
        <end position="218"/>
    </location>
</feature>
<feature type="transmembrane region" description="Helical" evidence="6">
    <location>
        <begin position="18"/>
        <end position="36"/>
    </location>
</feature>
<keyword evidence="9" id="KW-1185">Reference proteome</keyword>
<feature type="transmembrane region" description="Helical" evidence="6">
    <location>
        <begin position="584"/>
        <end position="601"/>
    </location>
</feature>
<dbReference type="Pfam" id="PF02687">
    <property type="entry name" value="FtsX"/>
    <property type="match status" value="1"/>
</dbReference>
<dbReference type="InterPro" id="IPR052536">
    <property type="entry name" value="ABC-4_Integral_Memb_Prot"/>
</dbReference>
<dbReference type="STRING" id="36842.SAMN02194393_00616"/>
<comment type="similarity">
    <text evidence="6">Belongs to the ABC-4 integral membrane protein family.</text>
</comment>
<dbReference type="GO" id="GO:0005886">
    <property type="term" value="C:plasma membrane"/>
    <property type="evidence" value="ECO:0007669"/>
    <property type="project" value="UniProtKB-SubCell"/>
</dbReference>
<dbReference type="AlphaFoldDB" id="A0A1T5IPM7"/>
<evidence type="ECO:0000256" key="6">
    <source>
        <dbReference type="PIRNR" id="PIRNR018968"/>
    </source>
</evidence>
<keyword evidence="5 6" id="KW-0472">Membrane</keyword>
<organism evidence="8 9">
    <name type="scientific">Maledivibacter halophilus</name>
    <dbReference type="NCBI Taxonomy" id="36842"/>
    <lineage>
        <taxon>Bacteria</taxon>
        <taxon>Bacillati</taxon>
        <taxon>Bacillota</taxon>
        <taxon>Clostridia</taxon>
        <taxon>Peptostreptococcales</taxon>
        <taxon>Caminicellaceae</taxon>
        <taxon>Maledivibacter</taxon>
    </lineage>
</organism>
<keyword evidence="6" id="KW-0813">Transport</keyword>
<reference evidence="8 9" key="1">
    <citation type="submission" date="2017-02" db="EMBL/GenBank/DDBJ databases">
        <authorList>
            <person name="Peterson S.W."/>
        </authorList>
    </citation>
    <scope>NUCLEOTIDE SEQUENCE [LARGE SCALE GENOMIC DNA]</scope>
    <source>
        <strain evidence="8 9">M1</strain>
    </source>
</reference>
<proteinExistence type="inferred from homology"/>
<feature type="transmembrane region" description="Helical" evidence="6">
    <location>
        <begin position="621"/>
        <end position="645"/>
    </location>
</feature>
<evidence type="ECO:0000256" key="5">
    <source>
        <dbReference type="ARBA" id="ARBA00023136"/>
    </source>
</evidence>
<dbReference type="InterPro" id="IPR027022">
    <property type="entry name" value="ABC_permease_BceB-typ"/>
</dbReference>
<feature type="domain" description="ABC3 transporter permease C-terminal" evidence="7">
    <location>
        <begin position="60"/>
        <end position="178"/>
    </location>
</feature>
<accession>A0A1T5IPM7</accession>
<feature type="transmembrane region" description="Helical" evidence="6">
    <location>
        <begin position="110"/>
        <end position="136"/>
    </location>
</feature>
<evidence type="ECO:0000259" key="7">
    <source>
        <dbReference type="Pfam" id="PF02687"/>
    </source>
</evidence>
<dbReference type="PIRSF" id="PIRSF018968">
    <property type="entry name" value="ABC_permease_BceB"/>
    <property type="match status" value="1"/>
</dbReference>
<feature type="transmembrane region" description="Helical" evidence="6">
    <location>
        <begin position="56"/>
        <end position="76"/>
    </location>
</feature>
<dbReference type="RefSeq" id="WP_079489242.1">
    <property type="nucleotide sequence ID" value="NZ_FUZT01000001.1"/>
</dbReference>
<name>A0A1T5IPM7_9FIRM</name>
<dbReference type="PANTHER" id="PTHR46795:SF3">
    <property type="entry name" value="ABC TRANSPORTER PERMEASE"/>
    <property type="match status" value="1"/>
</dbReference>
<dbReference type="GO" id="GO:0055085">
    <property type="term" value="P:transmembrane transport"/>
    <property type="evidence" value="ECO:0007669"/>
    <property type="project" value="UniProtKB-UniRule"/>
</dbReference>
<dbReference type="OrthoDB" id="9781780at2"/>
<feature type="transmembrane region" description="Helical" evidence="6">
    <location>
        <begin position="230"/>
        <end position="249"/>
    </location>
</feature>
<keyword evidence="4 6" id="KW-1133">Transmembrane helix</keyword>
<comment type="subcellular location">
    <subcellularLocation>
        <location evidence="1 6">Cell membrane</location>
        <topology evidence="1 6">Multi-pass membrane protein</topology>
    </subcellularLocation>
</comment>
<evidence type="ECO:0000256" key="4">
    <source>
        <dbReference type="ARBA" id="ARBA00022989"/>
    </source>
</evidence>
<feature type="transmembrane region" description="Helical" evidence="6">
    <location>
        <begin position="284"/>
        <end position="307"/>
    </location>
</feature>
<keyword evidence="3 6" id="KW-0812">Transmembrane</keyword>
<feature type="transmembrane region" description="Helical" evidence="6">
    <location>
        <begin position="156"/>
        <end position="178"/>
    </location>
</feature>
<keyword evidence="2 6" id="KW-1003">Cell membrane</keyword>